<accession>A0A1Q3C744</accession>
<dbReference type="Pfam" id="PF11705">
    <property type="entry name" value="RNA_pol_3_Rpc31"/>
    <property type="match status" value="1"/>
</dbReference>
<sequence length="210" mass="24195">MAYRGRGRGGGWGGRGGGGGGGGGYRFAKQEPYQIWPEVELPDVNDVKEEKNLMGLNWSLLRYWKSSPYHLEDSVTKKRKSIDIERYSDWGKPKISGKRDALDQFLLLGSNNFPKELVGDSKRGQPNPKKVRWNQDADLQRLDFLEKRELMHAGLEEKGEKEAEDEDEDENEEDEEDSEEDNGDYEQNQDFDDDEDDYNMNDSNDDEPTY</sequence>
<gene>
    <name evidence="5" type="ORF">CFOL_v3_19397</name>
</gene>
<feature type="region of interest" description="Disordered" evidence="4">
    <location>
        <begin position="115"/>
        <end position="136"/>
    </location>
</feature>
<dbReference type="STRING" id="3775.A0A1Q3C744"/>
<evidence type="ECO:0000256" key="4">
    <source>
        <dbReference type="SAM" id="MobiDB-lite"/>
    </source>
</evidence>
<feature type="region of interest" description="Disordered" evidence="4">
    <location>
        <begin position="150"/>
        <end position="210"/>
    </location>
</feature>
<dbReference type="GO" id="GO:0006383">
    <property type="term" value="P:transcription by RNA polymerase III"/>
    <property type="evidence" value="ECO:0007669"/>
    <property type="project" value="InterPro"/>
</dbReference>
<organism evidence="5 6">
    <name type="scientific">Cephalotus follicularis</name>
    <name type="common">Albany pitcher plant</name>
    <dbReference type="NCBI Taxonomy" id="3775"/>
    <lineage>
        <taxon>Eukaryota</taxon>
        <taxon>Viridiplantae</taxon>
        <taxon>Streptophyta</taxon>
        <taxon>Embryophyta</taxon>
        <taxon>Tracheophyta</taxon>
        <taxon>Spermatophyta</taxon>
        <taxon>Magnoliopsida</taxon>
        <taxon>eudicotyledons</taxon>
        <taxon>Gunneridae</taxon>
        <taxon>Pentapetalae</taxon>
        <taxon>rosids</taxon>
        <taxon>fabids</taxon>
        <taxon>Oxalidales</taxon>
        <taxon>Cephalotaceae</taxon>
        <taxon>Cephalotus</taxon>
    </lineage>
</organism>
<dbReference type="Proteomes" id="UP000187406">
    <property type="component" value="Unassembled WGS sequence"/>
</dbReference>
<feature type="region of interest" description="Disordered" evidence="4">
    <location>
        <begin position="1"/>
        <end position="25"/>
    </location>
</feature>
<comment type="subcellular location">
    <subcellularLocation>
        <location evidence="1">Nucleus</location>
    </subcellularLocation>
</comment>
<protein>
    <submittedName>
        <fullName evidence="5">RNA_pol_3_Rpc31 domain-containing protein</fullName>
    </submittedName>
</protein>
<dbReference type="EMBL" id="BDDD01001434">
    <property type="protein sequence ID" value="GAV75921.1"/>
    <property type="molecule type" value="Genomic_DNA"/>
</dbReference>
<dbReference type="AlphaFoldDB" id="A0A1Q3C744"/>
<dbReference type="InParanoid" id="A0A1Q3C744"/>
<comment type="similarity">
    <text evidence="2">Belongs to the eukaryotic RPC7 RNA polymerase subunit family.</text>
</comment>
<dbReference type="InterPro" id="IPR024661">
    <property type="entry name" value="RNA_pol_III_Rpc31"/>
</dbReference>
<feature type="compositionally biased region" description="Gly residues" evidence="4">
    <location>
        <begin position="8"/>
        <end position="25"/>
    </location>
</feature>
<name>A0A1Q3C744_CEPFO</name>
<dbReference type="FunCoup" id="A0A1Q3C744">
    <property type="interactions" value="1660"/>
</dbReference>
<proteinExistence type="inferred from homology"/>
<dbReference type="GO" id="GO:0005666">
    <property type="term" value="C:RNA polymerase III complex"/>
    <property type="evidence" value="ECO:0007669"/>
    <property type="project" value="TreeGrafter"/>
</dbReference>
<dbReference type="PANTHER" id="PTHR15367:SF2">
    <property type="entry name" value="DNA-DIRECTED RNA POLYMERASE III SUBUNIT"/>
    <property type="match status" value="1"/>
</dbReference>
<reference evidence="6" key="1">
    <citation type="submission" date="2016-04" db="EMBL/GenBank/DDBJ databases">
        <title>Cephalotus genome sequencing.</title>
        <authorList>
            <person name="Fukushima K."/>
            <person name="Hasebe M."/>
            <person name="Fang X."/>
        </authorList>
    </citation>
    <scope>NUCLEOTIDE SEQUENCE [LARGE SCALE GENOMIC DNA]</scope>
    <source>
        <strain evidence="6">cv. St1</strain>
    </source>
</reference>
<dbReference type="PANTHER" id="PTHR15367">
    <property type="entry name" value="DNA-DIRECTED RNA POLYMERASE III"/>
    <property type="match status" value="1"/>
</dbReference>
<dbReference type="OrthoDB" id="2018787at2759"/>
<evidence type="ECO:0000256" key="3">
    <source>
        <dbReference type="ARBA" id="ARBA00023242"/>
    </source>
</evidence>
<keyword evidence="3" id="KW-0539">Nucleus</keyword>
<evidence type="ECO:0000313" key="6">
    <source>
        <dbReference type="Proteomes" id="UP000187406"/>
    </source>
</evidence>
<feature type="compositionally biased region" description="Basic and acidic residues" evidence="4">
    <location>
        <begin position="150"/>
        <end position="161"/>
    </location>
</feature>
<evidence type="ECO:0000256" key="2">
    <source>
        <dbReference type="ARBA" id="ARBA00008352"/>
    </source>
</evidence>
<evidence type="ECO:0000313" key="5">
    <source>
        <dbReference type="EMBL" id="GAV75921.1"/>
    </source>
</evidence>
<keyword evidence="6" id="KW-1185">Reference proteome</keyword>
<evidence type="ECO:0000256" key="1">
    <source>
        <dbReference type="ARBA" id="ARBA00004123"/>
    </source>
</evidence>
<feature type="compositionally biased region" description="Acidic residues" evidence="4">
    <location>
        <begin position="162"/>
        <end position="210"/>
    </location>
</feature>
<comment type="caution">
    <text evidence="5">The sequence shown here is derived from an EMBL/GenBank/DDBJ whole genome shotgun (WGS) entry which is preliminary data.</text>
</comment>